<reference evidence="1 2" key="1">
    <citation type="journal article" date="2022" name="Plant J.">
        <title>Chromosome-level genome of Camellia lanceoleosa provides a valuable resource for understanding genome evolution and self-incompatibility.</title>
        <authorList>
            <person name="Gong W."/>
            <person name="Xiao S."/>
            <person name="Wang L."/>
            <person name="Liao Z."/>
            <person name="Chang Y."/>
            <person name="Mo W."/>
            <person name="Hu G."/>
            <person name="Li W."/>
            <person name="Zhao G."/>
            <person name="Zhu H."/>
            <person name="Hu X."/>
            <person name="Ji K."/>
            <person name="Xiang X."/>
            <person name="Song Q."/>
            <person name="Yuan D."/>
            <person name="Jin S."/>
            <person name="Zhang L."/>
        </authorList>
    </citation>
    <scope>NUCLEOTIDE SEQUENCE [LARGE SCALE GENOMIC DNA]</scope>
    <source>
        <strain evidence="1">SQ_2022a</strain>
    </source>
</reference>
<dbReference type="EMBL" id="CM045760">
    <property type="protein sequence ID" value="KAI8027755.1"/>
    <property type="molecule type" value="Genomic_DNA"/>
</dbReference>
<protein>
    <submittedName>
        <fullName evidence="1">UBP1-associated proteins 1C</fullName>
    </submittedName>
</protein>
<organism evidence="1 2">
    <name type="scientific">Camellia lanceoleosa</name>
    <dbReference type="NCBI Taxonomy" id="1840588"/>
    <lineage>
        <taxon>Eukaryota</taxon>
        <taxon>Viridiplantae</taxon>
        <taxon>Streptophyta</taxon>
        <taxon>Embryophyta</taxon>
        <taxon>Tracheophyta</taxon>
        <taxon>Spermatophyta</taxon>
        <taxon>Magnoliopsida</taxon>
        <taxon>eudicotyledons</taxon>
        <taxon>Gunneridae</taxon>
        <taxon>Pentapetalae</taxon>
        <taxon>asterids</taxon>
        <taxon>Ericales</taxon>
        <taxon>Theaceae</taxon>
        <taxon>Camellia</taxon>
    </lineage>
</organism>
<dbReference type="Proteomes" id="UP001060215">
    <property type="component" value="Chromosome 3"/>
</dbReference>
<evidence type="ECO:0000313" key="1">
    <source>
        <dbReference type="EMBL" id="KAI8027755.1"/>
    </source>
</evidence>
<evidence type="ECO:0000313" key="2">
    <source>
        <dbReference type="Proteomes" id="UP001060215"/>
    </source>
</evidence>
<name>A0ACC0IQK3_9ERIC</name>
<proteinExistence type="predicted"/>
<sequence>MVINFQVNCVEEPNLVQTEKKTVAAREIEGKTVTAAIRANKVMEVPAATSGGGENKDVENVQKEWTCAICQVTTTCEANLMSHLYGRKHRATCAELQASKQANKNKCCSSSTATQEQPKSPITRIKCLSEADEASHLKGKRHLSQVQKMLGSLGGGH</sequence>
<comment type="caution">
    <text evidence="1">The sequence shown here is derived from an EMBL/GenBank/DDBJ whole genome shotgun (WGS) entry which is preliminary data.</text>
</comment>
<gene>
    <name evidence="1" type="ORF">LOK49_LG02G03128</name>
</gene>
<keyword evidence="2" id="KW-1185">Reference proteome</keyword>
<accession>A0ACC0IQK3</accession>